<proteinExistence type="predicted"/>
<accession>A0A0H2QWW9</accession>
<dbReference type="AlphaFoldDB" id="A0A0H2QWW9"/>
<keyword evidence="2" id="KW-1185">Reference proteome</keyword>
<dbReference type="InParanoid" id="A0A0H2QWW9"/>
<name>A0A0H2QWW9_9AGAM</name>
<evidence type="ECO:0000313" key="1">
    <source>
        <dbReference type="EMBL" id="KLO03819.1"/>
    </source>
</evidence>
<organism evidence="1 2">
    <name type="scientific">Schizopora paradoxa</name>
    <dbReference type="NCBI Taxonomy" id="27342"/>
    <lineage>
        <taxon>Eukaryota</taxon>
        <taxon>Fungi</taxon>
        <taxon>Dikarya</taxon>
        <taxon>Basidiomycota</taxon>
        <taxon>Agaricomycotina</taxon>
        <taxon>Agaricomycetes</taxon>
        <taxon>Hymenochaetales</taxon>
        <taxon>Schizoporaceae</taxon>
        <taxon>Schizopora</taxon>
    </lineage>
</organism>
<gene>
    <name evidence="1" type="ORF">SCHPADRAFT_948289</name>
</gene>
<dbReference type="Proteomes" id="UP000053477">
    <property type="component" value="Unassembled WGS sequence"/>
</dbReference>
<sequence>MVIQFAHLQKYIYSIPYILPENCTCGNNPPVTCNLNCYIRTISILVLNCASEKTEECALATFFLAALHSINCYCKLTLCHITEPCTLYFSPTILCDAYNSTVYTEFSAVKISAEYYVGRICIEGYYYIEYFKYFKGYNFSHLSGSYGKIEHVDVMPLYSDIALPINCNAPFSVSGHYPIIAYIDESGNPAYLAYVKVPSTGDFTVTIVHEGDSMVKYYDNDGETVVTDDFKVLARDQSSLRTELPGFQAPLQSRNAFRERLGTD</sequence>
<dbReference type="EMBL" id="KQ086988">
    <property type="protein sequence ID" value="KLO03819.1"/>
    <property type="molecule type" value="Genomic_DNA"/>
</dbReference>
<evidence type="ECO:0000313" key="2">
    <source>
        <dbReference type="Proteomes" id="UP000053477"/>
    </source>
</evidence>
<reference evidence="1 2" key="1">
    <citation type="submission" date="2015-04" db="EMBL/GenBank/DDBJ databases">
        <title>Complete genome sequence of Schizopora paradoxa KUC8140, a cosmopolitan wood degrader in East Asia.</title>
        <authorList>
            <consortium name="DOE Joint Genome Institute"/>
            <person name="Min B."/>
            <person name="Park H."/>
            <person name="Jang Y."/>
            <person name="Kim J.-J."/>
            <person name="Kim K.H."/>
            <person name="Pangilinan J."/>
            <person name="Lipzen A."/>
            <person name="Riley R."/>
            <person name="Grigoriev I.V."/>
            <person name="Spatafora J.W."/>
            <person name="Choi I.-G."/>
        </authorList>
    </citation>
    <scope>NUCLEOTIDE SEQUENCE [LARGE SCALE GENOMIC DNA]</scope>
    <source>
        <strain evidence="1 2">KUC8140</strain>
    </source>
</reference>
<protein>
    <submittedName>
        <fullName evidence="1">Uncharacterized protein</fullName>
    </submittedName>
</protein>